<dbReference type="InParanoid" id="A0A061E292"/>
<organism evidence="4 5">
    <name type="scientific">Theobroma cacao</name>
    <name type="common">Cacao</name>
    <name type="synonym">Cocoa</name>
    <dbReference type="NCBI Taxonomy" id="3641"/>
    <lineage>
        <taxon>Eukaryota</taxon>
        <taxon>Viridiplantae</taxon>
        <taxon>Streptophyta</taxon>
        <taxon>Embryophyta</taxon>
        <taxon>Tracheophyta</taxon>
        <taxon>Spermatophyta</taxon>
        <taxon>Magnoliopsida</taxon>
        <taxon>eudicotyledons</taxon>
        <taxon>Gunneridae</taxon>
        <taxon>Pentapetalae</taxon>
        <taxon>rosids</taxon>
        <taxon>malvids</taxon>
        <taxon>Malvales</taxon>
        <taxon>Malvaceae</taxon>
        <taxon>Byttnerioideae</taxon>
        <taxon>Theobroma</taxon>
    </lineage>
</organism>
<name>A0A061E292_THECC</name>
<sequence length="659" mass="73329">MYDKNQSIKVESDIEIVNMETLHSGVILKLLEDMGIEERTVTDNCDVCKKPALLQIRSIIPVLAEGDLWPKQGFFMKVSDATHAMYVSLSQEEDEMVLCNKLQLGQFIYVEKLEVAYPVPVLKGVRPIPGRQPCDGDPKDLVGIDIMEKFGGASKLLMQDRNAVKKMSRERARSISPHRVPSGDRRASLGGQNCGIRAPDVEKEGFGRGYSRDQSSIVDKESGSDCLTSSCSLESHSRRRSWCGIAKTRSREIPDAAVVKHEIIPLRHSPNCYVSPVCPARYNSNDINSNTRTSIKDSSPSPKPVQSPKGNRNSSLARTSKEPLTEAGTRASSNNKKWEETDMLWDSLPSSLVEQGKEVLRQRDVALLAAVEALQEAAATERLLRCLSSFSELQLAKEDDQQPCINKFFKLQDYMAQCRAIVHSLRNISPLRTDDSDLSSPGAIREAVKLAVDRKRNATTWVKAAVASDLVPLSASRTKNVSTEAKIAAKSSNKPSQVAKLKGTSTIRKRRNICEFYSGLAAEKEALPDWVRGSTLGTARNLAQALQDECKTWFLAYVEKYLDRFKNKCLLRVRDRQVAESMCQIKRLNDWLDMMEKKEGGSDNFTLESSKLEAYGRLRNKIYGVLLKHVERTAMVLENMSATAEGWNSAGCSISLAST</sequence>
<protein>
    <submittedName>
        <fullName evidence="4">Uncharacterized protein</fullName>
    </submittedName>
</protein>
<dbReference type="InterPro" id="IPR049172">
    <property type="entry name" value="DUF6857_pln"/>
</dbReference>
<evidence type="ECO:0000259" key="2">
    <source>
        <dbReference type="Pfam" id="PF06075"/>
    </source>
</evidence>
<feature type="region of interest" description="Disordered" evidence="1">
    <location>
        <begin position="285"/>
        <end position="335"/>
    </location>
</feature>
<proteinExistence type="predicted"/>
<evidence type="ECO:0000256" key="1">
    <source>
        <dbReference type="SAM" id="MobiDB-lite"/>
    </source>
</evidence>
<dbReference type="Pfam" id="PF06075">
    <property type="entry name" value="DUF936"/>
    <property type="match status" value="1"/>
</dbReference>
<feature type="domain" description="DUF936" evidence="2">
    <location>
        <begin position="22"/>
        <end position="142"/>
    </location>
</feature>
<dbReference type="Gramene" id="EOX98466">
    <property type="protein sequence ID" value="EOX98466"/>
    <property type="gene ID" value="TCM_007222"/>
</dbReference>
<accession>A0A061E292</accession>
<reference evidence="4 5" key="1">
    <citation type="journal article" date="2013" name="Genome Biol.">
        <title>The genome sequence of the most widely cultivated cacao type and its use to identify candidate genes regulating pod color.</title>
        <authorList>
            <person name="Motamayor J.C."/>
            <person name="Mockaitis K."/>
            <person name="Schmutz J."/>
            <person name="Haiminen N."/>
            <person name="Iii D.L."/>
            <person name="Cornejo O."/>
            <person name="Findley S.D."/>
            <person name="Zheng P."/>
            <person name="Utro F."/>
            <person name="Royaert S."/>
            <person name="Saski C."/>
            <person name="Jenkins J."/>
            <person name="Podicheti R."/>
            <person name="Zhao M."/>
            <person name="Scheffler B.E."/>
            <person name="Stack J.C."/>
            <person name="Feltus F.A."/>
            <person name="Mustiga G.M."/>
            <person name="Amores F."/>
            <person name="Phillips W."/>
            <person name="Marelli J.P."/>
            <person name="May G.D."/>
            <person name="Shapiro H."/>
            <person name="Ma J."/>
            <person name="Bustamante C.D."/>
            <person name="Schnell R.J."/>
            <person name="Main D."/>
            <person name="Gilbert D."/>
            <person name="Parida L."/>
            <person name="Kuhn D.N."/>
        </authorList>
    </citation>
    <scope>NUCLEOTIDE SEQUENCE [LARGE SCALE GENOMIC DNA]</scope>
    <source>
        <strain evidence="5">cv. Matina 1-6</strain>
    </source>
</reference>
<feature type="compositionally biased region" description="Low complexity" evidence="1">
    <location>
        <begin position="296"/>
        <end position="309"/>
    </location>
</feature>
<dbReference type="eggNOG" id="ENOG502RXE9">
    <property type="taxonomic scope" value="Eukaryota"/>
</dbReference>
<dbReference type="EMBL" id="CM001880">
    <property type="protein sequence ID" value="EOX98466.1"/>
    <property type="molecule type" value="Genomic_DNA"/>
</dbReference>
<evidence type="ECO:0000313" key="4">
    <source>
        <dbReference type="EMBL" id="EOX98466.1"/>
    </source>
</evidence>
<keyword evidence="5" id="KW-1185">Reference proteome</keyword>
<dbReference type="InterPro" id="IPR048297">
    <property type="entry name" value="DUF936_dom_pln"/>
</dbReference>
<dbReference type="STRING" id="3641.A0A061E292"/>
<evidence type="ECO:0000259" key="3">
    <source>
        <dbReference type="Pfam" id="PF21647"/>
    </source>
</evidence>
<dbReference type="OMA" id="KKNATSW"/>
<evidence type="ECO:0000313" key="5">
    <source>
        <dbReference type="Proteomes" id="UP000026915"/>
    </source>
</evidence>
<dbReference type="HOGENOM" id="CLU_009340_3_0_1"/>
<feature type="domain" description="DUF6857" evidence="3">
    <location>
        <begin position="333"/>
        <end position="636"/>
    </location>
</feature>
<dbReference type="AlphaFoldDB" id="A0A061E292"/>
<gene>
    <name evidence="4" type="ORF">TCM_007222</name>
</gene>
<dbReference type="Pfam" id="PF21647">
    <property type="entry name" value="DUF6857"/>
    <property type="match status" value="1"/>
</dbReference>
<feature type="region of interest" description="Disordered" evidence="1">
    <location>
        <begin position="168"/>
        <end position="230"/>
    </location>
</feature>
<dbReference type="InterPro" id="IPR010341">
    <property type="entry name" value="DUF936_pln"/>
</dbReference>
<dbReference type="PANTHER" id="PTHR31928:SF12">
    <property type="entry name" value="DUF3741 DOMAIN-CONTAINING PROTEIN"/>
    <property type="match status" value="1"/>
</dbReference>
<dbReference type="Proteomes" id="UP000026915">
    <property type="component" value="Chromosome 2"/>
</dbReference>
<dbReference type="PANTHER" id="PTHR31928">
    <property type="entry name" value="EXPRESSED PROTEIN"/>
    <property type="match status" value="1"/>
</dbReference>